<reference evidence="2 3" key="1">
    <citation type="submission" date="2023-03" db="EMBL/GenBank/DDBJ databases">
        <title>WGS of Gossypium arboreum.</title>
        <authorList>
            <person name="Yu D."/>
        </authorList>
    </citation>
    <scope>NUCLEOTIDE SEQUENCE [LARGE SCALE GENOMIC DNA]</scope>
    <source>
        <tissue evidence="2">Leaf</tissue>
    </source>
</reference>
<protein>
    <recommendedName>
        <fullName evidence="1">Reverse transcriptase domain-containing protein</fullName>
    </recommendedName>
</protein>
<proteinExistence type="predicted"/>
<dbReference type="Proteomes" id="UP001358586">
    <property type="component" value="Chromosome 5"/>
</dbReference>
<dbReference type="InterPro" id="IPR000477">
    <property type="entry name" value="RT_dom"/>
</dbReference>
<feature type="domain" description="Reverse transcriptase" evidence="1">
    <location>
        <begin position="17"/>
        <end position="186"/>
    </location>
</feature>
<evidence type="ECO:0000313" key="3">
    <source>
        <dbReference type="Proteomes" id="UP001358586"/>
    </source>
</evidence>
<name>A0ABR0Q3Z6_GOSAR</name>
<dbReference type="PROSITE" id="PS50878">
    <property type="entry name" value="RT_POL"/>
    <property type="match status" value="1"/>
</dbReference>
<dbReference type="EMBL" id="JARKNE010000005">
    <property type="protein sequence ID" value="KAK5833777.1"/>
    <property type="molecule type" value="Genomic_DNA"/>
</dbReference>
<dbReference type="InterPro" id="IPR043502">
    <property type="entry name" value="DNA/RNA_pol_sf"/>
</dbReference>
<gene>
    <name evidence="2" type="ORF">PVK06_017635</name>
</gene>
<dbReference type="CDD" id="cd01647">
    <property type="entry name" value="RT_LTR"/>
    <property type="match status" value="1"/>
</dbReference>
<dbReference type="Pfam" id="PF00078">
    <property type="entry name" value="RVT_1"/>
    <property type="match status" value="1"/>
</dbReference>
<dbReference type="Gene3D" id="3.30.70.270">
    <property type="match status" value="1"/>
</dbReference>
<dbReference type="SUPFAM" id="SSF56672">
    <property type="entry name" value="DNA/RNA polymerases"/>
    <property type="match status" value="1"/>
</dbReference>
<dbReference type="PANTHER" id="PTHR24559:SF436">
    <property type="entry name" value="RNA-DIRECTED DNA POLYMERASE HOMOLOG"/>
    <property type="match status" value="1"/>
</dbReference>
<organism evidence="2 3">
    <name type="scientific">Gossypium arboreum</name>
    <name type="common">Tree cotton</name>
    <name type="synonym">Gossypium nanking</name>
    <dbReference type="NCBI Taxonomy" id="29729"/>
    <lineage>
        <taxon>Eukaryota</taxon>
        <taxon>Viridiplantae</taxon>
        <taxon>Streptophyta</taxon>
        <taxon>Embryophyta</taxon>
        <taxon>Tracheophyta</taxon>
        <taxon>Spermatophyta</taxon>
        <taxon>Magnoliopsida</taxon>
        <taxon>eudicotyledons</taxon>
        <taxon>Gunneridae</taxon>
        <taxon>Pentapetalae</taxon>
        <taxon>rosids</taxon>
        <taxon>malvids</taxon>
        <taxon>Malvales</taxon>
        <taxon>Malvaceae</taxon>
        <taxon>Malvoideae</taxon>
        <taxon>Gossypium</taxon>
    </lineage>
</organism>
<keyword evidence="3" id="KW-1185">Reference proteome</keyword>
<sequence>MAPPKLEELRKQLIELLDVGFIRPSKAQFGAPVLFQKKHDGSLRMCIDYRALNKITIKNRYPIPLIADLFDQLGNTRWFTKLDLRSGYHQVRIAEGDEPKTACATRYGSFEFLVMPFGLTNTPTIFCTLMNKVLQPFLDRFVVVYLDDIVVYSKTLEEHVGHLGEVFQTLRENELYVKKEKCSFAQ</sequence>
<dbReference type="Gene3D" id="3.10.10.10">
    <property type="entry name" value="HIV Type 1 Reverse Transcriptase, subunit A, domain 1"/>
    <property type="match status" value="1"/>
</dbReference>
<evidence type="ECO:0000313" key="2">
    <source>
        <dbReference type="EMBL" id="KAK5833777.1"/>
    </source>
</evidence>
<dbReference type="InterPro" id="IPR053134">
    <property type="entry name" value="RNA-dir_DNA_polymerase"/>
</dbReference>
<accession>A0ABR0Q3Z6</accession>
<evidence type="ECO:0000259" key="1">
    <source>
        <dbReference type="PROSITE" id="PS50878"/>
    </source>
</evidence>
<dbReference type="PANTHER" id="PTHR24559">
    <property type="entry name" value="TRANSPOSON TY3-I GAG-POL POLYPROTEIN"/>
    <property type="match status" value="1"/>
</dbReference>
<comment type="caution">
    <text evidence="2">The sequence shown here is derived from an EMBL/GenBank/DDBJ whole genome shotgun (WGS) entry which is preliminary data.</text>
</comment>
<dbReference type="InterPro" id="IPR043128">
    <property type="entry name" value="Rev_trsase/Diguanyl_cyclase"/>
</dbReference>